<dbReference type="EMBL" id="JAPXFL010000001">
    <property type="protein sequence ID" value="KAK9512727.1"/>
    <property type="molecule type" value="Genomic_DNA"/>
</dbReference>
<dbReference type="Pfam" id="PF02958">
    <property type="entry name" value="EcKL"/>
    <property type="match status" value="1"/>
</dbReference>
<sequence>MEEKAWLETILHKSSYDKSISKVLNVSMISAVPEGNNYASEIYRATLDVILRSGRKSRVTLIVKKAHESKEKAKLLEDFSVFKGEIRIYHDILTKFDQLMDDNQDNRDKLWCNMLGYKPYTALVFEDLKAQNFKMADRTQFLDKNHALLVFNSLGRFHGMGHVLLKQGLVSKDDFVPFYLTVDSPVIENMINGGLKELCTVIENDWSEEWKVVAKKLKGDESAIKKLKALFTVPENCFQTICHGDCWTCNMMFKYCPYDEKIPIAVKFVDFQVSHVSSHGFDLLYFLHTSVHPDIRRAQHKELIVEYHRSLKSTLTNYGMEADTPTLDQIWTELKRLQYYALIMNLIILAVTNADEKEAFVLENLNETQNKDAFNPAIFRSDRYKFAVQEELKKWSKDGRIY</sequence>
<evidence type="ECO:0000259" key="1">
    <source>
        <dbReference type="SMART" id="SM00587"/>
    </source>
</evidence>
<dbReference type="PANTHER" id="PTHR11012">
    <property type="entry name" value="PROTEIN KINASE-LIKE DOMAIN-CONTAINING"/>
    <property type="match status" value="1"/>
</dbReference>
<dbReference type="SUPFAM" id="SSF56112">
    <property type="entry name" value="Protein kinase-like (PK-like)"/>
    <property type="match status" value="1"/>
</dbReference>
<reference evidence="2 3" key="1">
    <citation type="submission" date="2022-12" db="EMBL/GenBank/DDBJ databases">
        <title>Chromosome-level genome assembly of true bugs.</title>
        <authorList>
            <person name="Ma L."/>
            <person name="Li H."/>
        </authorList>
    </citation>
    <scope>NUCLEOTIDE SEQUENCE [LARGE SCALE GENOMIC DNA]</scope>
    <source>
        <strain evidence="2">Lab_2022b</strain>
    </source>
</reference>
<gene>
    <name evidence="2" type="ORF">O3M35_001091</name>
</gene>
<dbReference type="PANTHER" id="PTHR11012:SF56">
    <property type="entry name" value="CHK KINASE-LIKE DOMAIN-CONTAINING PROTEIN-RELATED"/>
    <property type="match status" value="1"/>
</dbReference>
<name>A0AAW1DT78_9HEMI</name>
<dbReference type="SMART" id="SM00587">
    <property type="entry name" value="CHK"/>
    <property type="match status" value="1"/>
</dbReference>
<accession>A0AAW1DT78</accession>
<dbReference type="AlphaFoldDB" id="A0AAW1DT78"/>
<dbReference type="Gene3D" id="3.90.1200.10">
    <property type="match status" value="1"/>
</dbReference>
<dbReference type="InterPro" id="IPR004119">
    <property type="entry name" value="EcKL"/>
</dbReference>
<dbReference type="InterPro" id="IPR015897">
    <property type="entry name" value="CHK_kinase-like"/>
</dbReference>
<dbReference type="InterPro" id="IPR011009">
    <property type="entry name" value="Kinase-like_dom_sf"/>
</dbReference>
<evidence type="ECO:0000313" key="2">
    <source>
        <dbReference type="EMBL" id="KAK9512727.1"/>
    </source>
</evidence>
<evidence type="ECO:0000313" key="3">
    <source>
        <dbReference type="Proteomes" id="UP001461498"/>
    </source>
</evidence>
<proteinExistence type="predicted"/>
<protein>
    <recommendedName>
        <fullName evidence="1">CHK kinase-like domain-containing protein</fullName>
    </recommendedName>
</protein>
<organism evidence="2 3">
    <name type="scientific">Rhynocoris fuscipes</name>
    <dbReference type="NCBI Taxonomy" id="488301"/>
    <lineage>
        <taxon>Eukaryota</taxon>
        <taxon>Metazoa</taxon>
        <taxon>Ecdysozoa</taxon>
        <taxon>Arthropoda</taxon>
        <taxon>Hexapoda</taxon>
        <taxon>Insecta</taxon>
        <taxon>Pterygota</taxon>
        <taxon>Neoptera</taxon>
        <taxon>Paraneoptera</taxon>
        <taxon>Hemiptera</taxon>
        <taxon>Heteroptera</taxon>
        <taxon>Panheteroptera</taxon>
        <taxon>Cimicomorpha</taxon>
        <taxon>Reduviidae</taxon>
        <taxon>Harpactorinae</taxon>
        <taxon>Harpactorini</taxon>
        <taxon>Rhynocoris</taxon>
    </lineage>
</organism>
<feature type="domain" description="CHK kinase-like" evidence="1">
    <location>
        <begin position="123"/>
        <end position="317"/>
    </location>
</feature>
<keyword evidence="3" id="KW-1185">Reference proteome</keyword>
<comment type="caution">
    <text evidence="2">The sequence shown here is derived from an EMBL/GenBank/DDBJ whole genome shotgun (WGS) entry which is preliminary data.</text>
</comment>
<dbReference type="Proteomes" id="UP001461498">
    <property type="component" value="Unassembled WGS sequence"/>
</dbReference>